<keyword evidence="1" id="KW-0472">Membrane</keyword>
<dbReference type="GeneID" id="14910295"/>
<keyword evidence="1" id="KW-0812">Transmembrane</keyword>
<accession>G0QKZ8</accession>
<name>G0QKZ8_ICHMU</name>
<dbReference type="InParanoid" id="G0QKZ8"/>
<gene>
    <name evidence="2" type="ORF">IMG5_023710</name>
</gene>
<organism evidence="2 3">
    <name type="scientific">Ichthyophthirius multifiliis</name>
    <name type="common">White spot disease agent</name>
    <name type="synonym">Ich</name>
    <dbReference type="NCBI Taxonomy" id="5932"/>
    <lineage>
        <taxon>Eukaryota</taxon>
        <taxon>Sar</taxon>
        <taxon>Alveolata</taxon>
        <taxon>Ciliophora</taxon>
        <taxon>Intramacronucleata</taxon>
        <taxon>Oligohymenophorea</taxon>
        <taxon>Hymenostomatida</taxon>
        <taxon>Ophryoglenina</taxon>
        <taxon>Ichthyophthirius</taxon>
    </lineage>
</organism>
<feature type="non-terminal residue" evidence="2">
    <location>
        <position position="1"/>
    </location>
</feature>
<evidence type="ECO:0008006" key="4">
    <source>
        <dbReference type="Google" id="ProtNLM"/>
    </source>
</evidence>
<dbReference type="Proteomes" id="UP000008983">
    <property type="component" value="Unassembled WGS sequence"/>
</dbReference>
<evidence type="ECO:0000313" key="3">
    <source>
        <dbReference type="Proteomes" id="UP000008983"/>
    </source>
</evidence>
<reference evidence="2 3" key="1">
    <citation type="submission" date="2011-07" db="EMBL/GenBank/DDBJ databases">
        <authorList>
            <person name="Coyne R."/>
            <person name="Brami D."/>
            <person name="Johnson J."/>
            <person name="Hostetler J."/>
            <person name="Hannick L."/>
            <person name="Clark T."/>
            <person name="Cassidy-Hanley D."/>
            <person name="Inman J."/>
        </authorList>
    </citation>
    <scope>NUCLEOTIDE SEQUENCE [LARGE SCALE GENOMIC DNA]</scope>
    <source>
        <strain evidence="2 3">G5</strain>
    </source>
</reference>
<feature type="transmembrane region" description="Helical" evidence="1">
    <location>
        <begin position="281"/>
        <end position="305"/>
    </location>
</feature>
<keyword evidence="1" id="KW-1133">Transmembrane helix</keyword>
<sequence>NLNFLNFIQYQLFKLYSLFPHKNLIFYTLITLLHEAIQLQNYLFLYFLLIIIFKFTIHLKFLFNMYLDYRKNKKNKKEEDLYLHNYQQQNQILFLNFLLQNYSHYLRFNNSGDQYLQINYKLIKQALQTMDRKLKVLIIINSHFQIKNQQNNSKFKVQLNQKQTLLFFMLHFNIKKLHQKKYYLYLSQFHHIIMQYKFIHSYLIYSLNFQRINQPLKEEYHNQLLRLAHYKNKLLLPLWLRKQIYKINKDLELFFQLQFKYSIQKEQHYPYNLYINYPYHYHLNFCNSIILLFRNCFLLLFLFLIHLNPYHLQNLQYEQVQKKVKSYFLLKFKQLNHFISLQKLMFFLYQEFQNFMM</sequence>
<proteinExistence type="predicted"/>
<evidence type="ECO:0000256" key="1">
    <source>
        <dbReference type="SAM" id="Phobius"/>
    </source>
</evidence>
<feature type="transmembrane region" description="Helical" evidence="1">
    <location>
        <begin position="43"/>
        <end position="67"/>
    </location>
</feature>
<dbReference type="RefSeq" id="XP_004039411.1">
    <property type="nucleotide sequence ID" value="XM_004039363.1"/>
</dbReference>
<dbReference type="AlphaFoldDB" id="G0QKZ8"/>
<evidence type="ECO:0000313" key="2">
    <source>
        <dbReference type="EMBL" id="EGR34107.1"/>
    </source>
</evidence>
<protein>
    <recommendedName>
        <fullName evidence="4">Transmembrane protein</fullName>
    </recommendedName>
</protein>
<keyword evidence="3" id="KW-1185">Reference proteome</keyword>
<dbReference type="EMBL" id="GL983203">
    <property type="protein sequence ID" value="EGR34107.1"/>
    <property type="molecule type" value="Genomic_DNA"/>
</dbReference>